<dbReference type="InParanoid" id="A0A409XY15"/>
<reference evidence="2 3" key="1">
    <citation type="journal article" date="2018" name="Evol. Lett.">
        <title>Horizontal gene cluster transfer increased hallucinogenic mushroom diversity.</title>
        <authorList>
            <person name="Reynolds H.T."/>
            <person name="Vijayakumar V."/>
            <person name="Gluck-Thaler E."/>
            <person name="Korotkin H.B."/>
            <person name="Matheny P.B."/>
            <person name="Slot J.C."/>
        </authorList>
    </citation>
    <scope>NUCLEOTIDE SEQUENCE [LARGE SCALE GENOMIC DNA]</scope>
    <source>
        <strain evidence="2 3">SRW20</strain>
    </source>
</reference>
<dbReference type="AlphaFoldDB" id="A0A409XY15"/>
<dbReference type="Proteomes" id="UP000284706">
    <property type="component" value="Unassembled WGS sequence"/>
</dbReference>
<name>A0A409XY15_9AGAR</name>
<comment type="caution">
    <text evidence="2">The sequence shown here is derived from an EMBL/GenBank/DDBJ whole genome shotgun (WGS) entry which is preliminary data.</text>
</comment>
<gene>
    <name evidence="2" type="ORF">CVT26_008689</name>
</gene>
<dbReference type="EMBL" id="NHYE01001420">
    <property type="protein sequence ID" value="PPQ95660.1"/>
    <property type="molecule type" value="Genomic_DNA"/>
</dbReference>
<sequence length="150" mass="17180">MSPNHYARLGWLGRAGQNGLSDIILSNPERPGQFRSRNCPTSLPKKGRKDSAVPALLRYLRRRVRLLAFGFYEARQYIQKFVISLSDVCNASVNHVQPGSASKRIIGFERRTTIDKEGGRQYVTSVRHRNIYTQNFDGENLSRRILRCLT</sequence>
<proteinExistence type="predicted"/>
<accession>A0A409XY15</accession>
<evidence type="ECO:0000313" key="2">
    <source>
        <dbReference type="EMBL" id="PPQ95660.1"/>
    </source>
</evidence>
<feature type="region of interest" description="Disordered" evidence="1">
    <location>
        <begin position="27"/>
        <end position="47"/>
    </location>
</feature>
<evidence type="ECO:0000256" key="1">
    <source>
        <dbReference type="SAM" id="MobiDB-lite"/>
    </source>
</evidence>
<keyword evidence="3" id="KW-1185">Reference proteome</keyword>
<protein>
    <submittedName>
        <fullName evidence="2">Uncharacterized protein</fullName>
    </submittedName>
</protein>
<evidence type="ECO:0000313" key="3">
    <source>
        <dbReference type="Proteomes" id="UP000284706"/>
    </source>
</evidence>
<organism evidence="2 3">
    <name type="scientific">Gymnopilus dilepis</name>
    <dbReference type="NCBI Taxonomy" id="231916"/>
    <lineage>
        <taxon>Eukaryota</taxon>
        <taxon>Fungi</taxon>
        <taxon>Dikarya</taxon>
        <taxon>Basidiomycota</taxon>
        <taxon>Agaricomycotina</taxon>
        <taxon>Agaricomycetes</taxon>
        <taxon>Agaricomycetidae</taxon>
        <taxon>Agaricales</taxon>
        <taxon>Agaricineae</taxon>
        <taxon>Hymenogastraceae</taxon>
        <taxon>Gymnopilus</taxon>
    </lineage>
</organism>